<evidence type="ECO:0000256" key="3">
    <source>
        <dbReference type="ARBA" id="ARBA00015084"/>
    </source>
</evidence>
<dbReference type="CDD" id="cd16274">
    <property type="entry name" value="PQQB-like_MBL-fold"/>
    <property type="match status" value="1"/>
</dbReference>
<keyword evidence="5 9" id="KW-0884">PQQ biosynthesis</keyword>
<evidence type="ECO:0000256" key="4">
    <source>
        <dbReference type="ARBA" id="ARBA00022448"/>
    </source>
</evidence>
<dbReference type="EMBL" id="JARTLD010000066">
    <property type="protein sequence ID" value="MED5020437.1"/>
    <property type="molecule type" value="Genomic_DNA"/>
</dbReference>
<accession>A0ABU6Q024</accession>
<dbReference type="Pfam" id="PF12706">
    <property type="entry name" value="Lactamase_B_2"/>
    <property type="match status" value="1"/>
</dbReference>
<evidence type="ECO:0000256" key="1">
    <source>
        <dbReference type="ARBA" id="ARBA00004886"/>
    </source>
</evidence>
<dbReference type="HAMAP" id="MF_00653">
    <property type="entry name" value="PQQ_syn_PqqB"/>
    <property type="match status" value="1"/>
</dbReference>
<sequence length="303" mass="33979">MFLKVLGSAAGGGFPQWNCNCPNCRSVRENQRFFRTRMHNSLAISDNGKSWYLLNATPDVHAQIEAHDELQPGPTIRSSPIQGVVLTDAELDHTIGLLQLRESAEIEVYAAPPVMQALQEAFPIRKILEPYATFRWSIAKPGESFPLFGGNLILYPFHLGCKPPRYASALQTREPERSSWVMGYRIVDQRTGGMAVYAPGVELWTEELDKQLEHADCIFMDGTFWHPDEIKRLGISDLDASDMGHIPIAGPNGSLERLTRRSGRKIYIHINNTNPILHEGSLENRTLKELGLEVGYDGLELEV</sequence>
<dbReference type="SUPFAM" id="SSF56281">
    <property type="entry name" value="Metallo-hydrolase/oxidoreductase"/>
    <property type="match status" value="1"/>
</dbReference>
<evidence type="ECO:0000256" key="5">
    <source>
        <dbReference type="ARBA" id="ARBA00022905"/>
    </source>
</evidence>
<comment type="caution">
    <text evidence="11">The sequence shown here is derived from an EMBL/GenBank/DDBJ whole genome shotgun (WGS) entry which is preliminary data.</text>
</comment>
<feature type="domain" description="Metallo-beta-lactamase" evidence="10">
    <location>
        <begin position="51"/>
        <end position="270"/>
    </location>
</feature>
<evidence type="ECO:0000259" key="10">
    <source>
        <dbReference type="Pfam" id="PF12706"/>
    </source>
</evidence>
<evidence type="ECO:0000313" key="11">
    <source>
        <dbReference type="EMBL" id="MED5020437.1"/>
    </source>
</evidence>
<name>A0ABU6Q024_9BACL</name>
<dbReference type="InterPro" id="IPR011842">
    <property type="entry name" value="PQQ_synth_PqqB"/>
</dbReference>
<keyword evidence="12" id="KW-1185">Reference proteome</keyword>
<evidence type="ECO:0000313" key="12">
    <source>
        <dbReference type="Proteomes" id="UP001343257"/>
    </source>
</evidence>
<evidence type="ECO:0000256" key="8">
    <source>
        <dbReference type="ARBA" id="ARBA00048505"/>
    </source>
</evidence>
<protein>
    <recommendedName>
        <fullName evidence="3 9">Coenzyme PQQ synthesis protein B</fullName>
    </recommendedName>
    <alternativeName>
        <fullName evidence="9">Pyrroloquinoline quinone biosynthesis protein B</fullName>
    </alternativeName>
</protein>
<dbReference type="Proteomes" id="UP001343257">
    <property type="component" value="Unassembled WGS sequence"/>
</dbReference>
<keyword evidence="4 9" id="KW-0813">Transport</keyword>
<dbReference type="Gene3D" id="3.60.15.10">
    <property type="entry name" value="Ribonuclease Z/Hydroxyacylglutathione hydrolase-like"/>
    <property type="match status" value="1"/>
</dbReference>
<dbReference type="RefSeq" id="WP_328281832.1">
    <property type="nucleotide sequence ID" value="NZ_JARTLD010000066.1"/>
</dbReference>
<dbReference type="InterPro" id="IPR001279">
    <property type="entry name" value="Metallo-B-lactamas"/>
</dbReference>
<gene>
    <name evidence="9 11" type="primary">pqqB</name>
    <name evidence="11" type="ORF">P9847_24515</name>
</gene>
<proteinExistence type="inferred from homology"/>
<comment type="pathway">
    <text evidence="1 9">Cofactor biosynthesis; pyrroloquinoline quinone biosynthesis.</text>
</comment>
<evidence type="ECO:0000256" key="6">
    <source>
        <dbReference type="ARBA" id="ARBA00034221"/>
    </source>
</evidence>
<organism evidence="11 12">
    <name type="scientific">Paenibacillus chibensis</name>
    <dbReference type="NCBI Taxonomy" id="59846"/>
    <lineage>
        <taxon>Bacteria</taxon>
        <taxon>Bacillati</taxon>
        <taxon>Bacillota</taxon>
        <taxon>Bacilli</taxon>
        <taxon>Bacillales</taxon>
        <taxon>Paenibacillaceae</taxon>
        <taxon>Paenibacillus</taxon>
    </lineage>
</organism>
<comment type="catalytic activity">
    <reaction evidence="6">
        <text>3',5'-cyclic CMP + H2O = CMP + H(+)</text>
        <dbReference type="Rhea" id="RHEA:72675"/>
        <dbReference type="ChEBI" id="CHEBI:15377"/>
        <dbReference type="ChEBI" id="CHEBI:15378"/>
        <dbReference type="ChEBI" id="CHEBI:58003"/>
        <dbReference type="ChEBI" id="CHEBI:60377"/>
    </reaction>
    <physiologicalReaction direction="left-to-right" evidence="6">
        <dbReference type="Rhea" id="RHEA:72676"/>
    </physiologicalReaction>
</comment>
<reference evidence="11 12" key="1">
    <citation type="submission" date="2023-03" db="EMBL/GenBank/DDBJ databases">
        <title>Bacillus Genome Sequencing.</title>
        <authorList>
            <person name="Dunlap C."/>
        </authorList>
    </citation>
    <scope>NUCLEOTIDE SEQUENCE [LARGE SCALE GENOMIC DNA]</scope>
    <source>
        <strain evidence="11 12">NRS-52</strain>
    </source>
</reference>
<comment type="function">
    <text evidence="7">Counteracts the endogenous Pycsar antiviral defense system. Phosphodiesterase that enables metal-dependent hydrolysis of host cyclic nucleotide Pycsar defense signals such as cCMP and cUMP.</text>
</comment>
<evidence type="ECO:0000256" key="7">
    <source>
        <dbReference type="ARBA" id="ARBA00034301"/>
    </source>
</evidence>
<dbReference type="InterPro" id="IPR036866">
    <property type="entry name" value="RibonucZ/Hydroxyglut_hydro"/>
</dbReference>
<comment type="catalytic activity">
    <reaction evidence="8">
        <text>3',5'-cyclic UMP + H2O = UMP + H(+)</text>
        <dbReference type="Rhea" id="RHEA:70575"/>
        <dbReference type="ChEBI" id="CHEBI:15377"/>
        <dbReference type="ChEBI" id="CHEBI:15378"/>
        <dbReference type="ChEBI" id="CHEBI:57865"/>
        <dbReference type="ChEBI" id="CHEBI:184387"/>
    </reaction>
    <physiologicalReaction direction="left-to-right" evidence="8">
        <dbReference type="Rhea" id="RHEA:70576"/>
    </physiologicalReaction>
</comment>
<dbReference type="PANTHER" id="PTHR42663">
    <property type="entry name" value="HYDROLASE C777.06C-RELATED-RELATED"/>
    <property type="match status" value="1"/>
</dbReference>
<dbReference type="PANTHER" id="PTHR42663:SF7">
    <property type="entry name" value="COENZYME PQQ SYNTHESIS PROTEIN B"/>
    <property type="match status" value="1"/>
</dbReference>
<evidence type="ECO:0000256" key="9">
    <source>
        <dbReference type="HAMAP-Rule" id="MF_00653"/>
    </source>
</evidence>
<comment type="similarity">
    <text evidence="2 9">Belongs to the PqqB family.</text>
</comment>
<comment type="function">
    <text evidence="9">May be involved in the transport of PQQ or its precursor to the periplasm.</text>
</comment>
<dbReference type="NCBIfam" id="TIGR02108">
    <property type="entry name" value="PQQ_syn_pqqB"/>
    <property type="match status" value="1"/>
</dbReference>
<evidence type="ECO:0000256" key="2">
    <source>
        <dbReference type="ARBA" id="ARBA00008481"/>
    </source>
</evidence>